<proteinExistence type="predicted"/>
<dbReference type="AlphaFoldDB" id="A0A7J8A4U7"/>
<evidence type="ECO:0000313" key="5">
    <source>
        <dbReference type="EMBL" id="KAF6381424.1"/>
    </source>
</evidence>
<evidence type="ECO:0000256" key="2">
    <source>
        <dbReference type="ARBA" id="ARBA00022490"/>
    </source>
</evidence>
<dbReference type="PANTHER" id="PTHR18875">
    <property type="entry name" value="SARCOMA ANTIGEN NY-SAR-24/CYTOSKELETAL PROTEIN SOJO"/>
    <property type="match status" value="1"/>
</dbReference>
<feature type="coiled-coil region" evidence="4">
    <location>
        <begin position="87"/>
        <end position="128"/>
    </location>
</feature>
<evidence type="ECO:0000256" key="3">
    <source>
        <dbReference type="ARBA" id="ARBA00023054"/>
    </source>
</evidence>
<dbReference type="PANTHER" id="PTHR18875:SF8">
    <property type="entry name" value="COILED-COIL DOMAIN-CONTAINING PROTEIN 18"/>
    <property type="match status" value="1"/>
</dbReference>
<organism evidence="5 6">
    <name type="scientific">Pipistrellus kuhlii</name>
    <name type="common">Kuhl's pipistrelle</name>
    <dbReference type="NCBI Taxonomy" id="59472"/>
    <lineage>
        <taxon>Eukaryota</taxon>
        <taxon>Metazoa</taxon>
        <taxon>Chordata</taxon>
        <taxon>Craniata</taxon>
        <taxon>Vertebrata</taxon>
        <taxon>Euteleostomi</taxon>
        <taxon>Mammalia</taxon>
        <taxon>Eutheria</taxon>
        <taxon>Laurasiatheria</taxon>
        <taxon>Chiroptera</taxon>
        <taxon>Yangochiroptera</taxon>
        <taxon>Vespertilionidae</taxon>
        <taxon>Pipistrellus</taxon>
    </lineage>
</organism>
<keyword evidence="6" id="KW-1185">Reference proteome</keyword>
<keyword evidence="3 4" id="KW-0175">Coiled coil</keyword>
<gene>
    <name evidence="5" type="ORF">mPipKuh1_002209</name>
</gene>
<reference evidence="5 6" key="1">
    <citation type="journal article" date="2020" name="Nature">
        <title>Six reference-quality genomes reveal evolution of bat adaptations.</title>
        <authorList>
            <person name="Jebb D."/>
            <person name="Huang Z."/>
            <person name="Pippel M."/>
            <person name="Hughes G.M."/>
            <person name="Lavrichenko K."/>
            <person name="Devanna P."/>
            <person name="Winkler S."/>
            <person name="Jermiin L.S."/>
            <person name="Skirmuntt E.C."/>
            <person name="Katzourakis A."/>
            <person name="Burkitt-Gray L."/>
            <person name="Ray D.A."/>
            <person name="Sullivan K.A.M."/>
            <person name="Roscito J.G."/>
            <person name="Kirilenko B.M."/>
            <person name="Davalos L.M."/>
            <person name="Corthals A.P."/>
            <person name="Power M.L."/>
            <person name="Jones G."/>
            <person name="Ransome R.D."/>
            <person name="Dechmann D.K.N."/>
            <person name="Locatelli A.G."/>
            <person name="Puechmaille S.J."/>
            <person name="Fedrigo O."/>
            <person name="Jarvis E.D."/>
            <person name="Hiller M."/>
            <person name="Vernes S.C."/>
            <person name="Myers E.W."/>
            <person name="Teeling E.C."/>
        </authorList>
    </citation>
    <scope>NUCLEOTIDE SEQUENCE [LARGE SCALE GENOMIC DNA]</scope>
    <source>
        <strain evidence="5">MPipKuh1</strain>
        <tissue evidence="5">Flight muscle</tissue>
    </source>
</reference>
<comment type="subcellular location">
    <subcellularLocation>
        <location evidence="1">Cytoplasm</location>
    </subcellularLocation>
</comment>
<dbReference type="GO" id="GO:0005737">
    <property type="term" value="C:cytoplasm"/>
    <property type="evidence" value="ECO:0007669"/>
    <property type="project" value="UniProtKB-SubCell"/>
</dbReference>
<evidence type="ECO:0000256" key="4">
    <source>
        <dbReference type="SAM" id="Coils"/>
    </source>
</evidence>
<protein>
    <submittedName>
        <fullName evidence="5">Coiled-coil domain containing 18</fullName>
    </submittedName>
</protein>
<accession>A0A7J8A4U7</accession>
<keyword evidence="2" id="KW-0963">Cytoplasm</keyword>
<evidence type="ECO:0000256" key="1">
    <source>
        <dbReference type="ARBA" id="ARBA00004496"/>
    </source>
</evidence>
<feature type="coiled-coil region" evidence="4">
    <location>
        <begin position="18"/>
        <end position="45"/>
    </location>
</feature>
<sequence>MEFAEFRGRVIQISFSSSNAMDQEIKSLREKLNKLRQQNACLVSQNHSLMTKIESVHFELTQSRTKVSMLESSQQHAANVPILEEQIINLEAEVSAQDKVLREAEEKLEQSQKMVIEKEQTLQKFQEECIKLKVDLLEQSKQGKRYVFLKQVIYFFVRGKNITYLKF</sequence>
<dbReference type="Proteomes" id="UP000558488">
    <property type="component" value="Unassembled WGS sequence"/>
</dbReference>
<dbReference type="EMBL" id="JACAGB010000002">
    <property type="protein sequence ID" value="KAF6381424.1"/>
    <property type="molecule type" value="Genomic_DNA"/>
</dbReference>
<evidence type="ECO:0000313" key="6">
    <source>
        <dbReference type="Proteomes" id="UP000558488"/>
    </source>
</evidence>
<comment type="caution">
    <text evidence="5">The sequence shown here is derived from an EMBL/GenBank/DDBJ whole genome shotgun (WGS) entry which is preliminary data.</text>
</comment>
<name>A0A7J8A4U7_PIPKU</name>